<dbReference type="Gene3D" id="3.30.420.10">
    <property type="entry name" value="Ribonuclease H-like superfamily/Ribonuclease H"/>
    <property type="match status" value="1"/>
</dbReference>
<gene>
    <name evidence="2" type="ORF">ENS59_01645</name>
</gene>
<dbReference type="GO" id="GO:0003676">
    <property type="term" value="F:nucleic acid binding"/>
    <property type="evidence" value="ECO:0007669"/>
    <property type="project" value="InterPro"/>
</dbReference>
<dbReference type="PANTHER" id="PTHR38462:SF1">
    <property type="entry name" value="YPRB RIBONUCLEASE H-LIKE DOMAIN-CONTAINING PROTEIN"/>
    <property type="match status" value="1"/>
</dbReference>
<dbReference type="InterPro" id="IPR038720">
    <property type="entry name" value="YprB_RNase_H-like_dom"/>
</dbReference>
<name>A0A7C3INX2_9SPIR</name>
<dbReference type="EMBL" id="DSVL01000051">
    <property type="protein sequence ID" value="HFH28206.1"/>
    <property type="molecule type" value="Genomic_DNA"/>
</dbReference>
<dbReference type="PANTHER" id="PTHR38462">
    <property type="entry name" value="EXONUCLEASE-LIKE PROTEIN"/>
    <property type="match status" value="1"/>
</dbReference>
<dbReference type="InterPro" id="IPR012337">
    <property type="entry name" value="RNaseH-like_sf"/>
</dbReference>
<organism evidence="2">
    <name type="scientific">Gracilinema caldarium</name>
    <dbReference type="NCBI Taxonomy" id="215591"/>
    <lineage>
        <taxon>Bacteria</taxon>
        <taxon>Pseudomonadati</taxon>
        <taxon>Spirochaetota</taxon>
        <taxon>Spirochaetia</taxon>
        <taxon>Spirochaetales</taxon>
        <taxon>Breznakiellaceae</taxon>
        <taxon>Gracilinema</taxon>
    </lineage>
</organism>
<dbReference type="Pfam" id="PF13482">
    <property type="entry name" value="RNase_H_2"/>
    <property type="match status" value="1"/>
</dbReference>
<proteinExistence type="predicted"/>
<accession>A0A7C3INX2</accession>
<comment type="caution">
    <text evidence="2">The sequence shown here is derived from an EMBL/GenBank/DDBJ whole genome shotgun (WGS) entry which is preliminary data.</text>
</comment>
<protein>
    <recommendedName>
        <fullName evidence="1">YprB ribonuclease H-like domain-containing protein</fullName>
    </recommendedName>
</protein>
<dbReference type="AlphaFoldDB" id="A0A7C3INX2"/>
<feature type="domain" description="YprB ribonuclease H-like" evidence="1">
    <location>
        <begin position="104"/>
        <end position="275"/>
    </location>
</feature>
<dbReference type="InterPro" id="IPR036397">
    <property type="entry name" value="RNaseH_sf"/>
</dbReference>
<sequence length="427" mass="47818">MAGNLKARLERIRSQGSGSIKPLENLAPVQGSDTAPAGIALSFPPPWLVLDPLVLFRRELIPLKDENRGTWSWDSPVSVPPDFLEILFHTGRSYTKGLCPEELLFFDLETTGLSGGAGTVAFLAAFGEIRDSYLEVRQYLLLDYPGEPILISYIEQELNKKPAAVLVSYNGKAFDTQILRSRFILQGKFLPDKDHIDLLYISRLLWRGLLPSCSLSSLESLILQNERQGDIPGALAPQLWFSFLREGTQGQALKDLLAVCEHNLLDIKGLAALFSLILSIGANPLGSLADTTFNLDRLALVWPDGENRRRFLHEAARGGSARALYELARLARLEKDWERYRQYLEEVLESPQPKATGVRLRASIALASYYEWKKRDLEHAEVYTRRALGLLEALSAERLMAGAKGPPPSINMKLKKRLERILSKSRL</sequence>
<dbReference type="SUPFAM" id="SSF53098">
    <property type="entry name" value="Ribonuclease H-like"/>
    <property type="match status" value="1"/>
</dbReference>
<reference evidence="2" key="1">
    <citation type="journal article" date="2020" name="mSystems">
        <title>Genome- and Community-Level Interaction Insights into Carbon Utilization and Element Cycling Functions of Hydrothermarchaeota in Hydrothermal Sediment.</title>
        <authorList>
            <person name="Zhou Z."/>
            <person name="Liu Y."/>
            <person name="Xu W."/>
            <person name="Pan J."/>
            <person name="Luo Z.H."/>
            <person name="Li M."/>
        </authorList>
    </citation>
    <scope>NUCLEOTIDE SEQUENCE [LARGE SCALE GENOMIC DNA]</scope>
    <source>
        <strain evidence="2">SpSt-503</strain>
    </source>
</reference>
<evidence type="ECO:0000313" key="2">
    <source>
        <dbReference type="EMBL" id="HFH28206.1"/>
    </source>
</evidence>
<evidence type="ECO:0000259" key="1">
    <source>
        <dbReference type="Pfam" id="PF13482"/>
    </source>
</evidence>